<feature type="chain" id="PRO_5047219994" description="Secreted protein" evidence="1">
    <location>
        <begin position="23"/>
        <end position="87"/>
    </location>
</feature>
<dbReference type="Proteomes" id="UP001291309">
    <property type="component" value="Unassembled WGS sequence"/>
</dbReference>
<sequence>MLRKTAKLLVGAVLLVGAPALAGDQYHVYKTGRGECEIDTRDHEKMKSARGSDTKCLEHDDYRMDAEKIRKEKVKAGACKCPSGNNC</sequence>
<dbReference type="EMBL" id="JAXIVS010000002">
    <property type="protein sequence ID" value="MDY7226301.1"/>
    <property type="molecule type" value="Genomic_DNA"/>
</dbReference>
<reference evidence="2 3" key="1">
    <citation type="submission" date="2023-12" db="EMBL/GenBank/DDBJ databases">
        <title>the genome sequence of Hyalangium sp. s54d21.</title>
        <authorList>
            <person name="Zhang X."/>
        </authorList>
    </citation>
    <scope>NUCLEOTIDE SEQUENCE [LARGE SCALE GENOMIC DNA]</scope>
    <source>
        <strain evidence="3">s54d21</strain>
    </source>
</reference>
<keyword evidence="3" id="KW-1185">Reference proteome</keyword>
<gene>
    <name evidence="2" type="ORF">SYV04_07890</name>
</gene>
<feature type="signal peptide" evidence="1">
    <location>
        <begin position="1"/>
        <end position="22"/>
    </location>
</feature>
<name>A0ABU5GZ15_9BACT</name>
<evidence type="ECO:0008006" key="4">
    <source>
        <dbReference type="Google" id="ProtNLM"/>
    </source>
</evidence>
<evidence type="ECO:0000313" key="2">
    <source>
        <dbReference type="EMBL" id="MDY7226301.1"/>
    </source>
</evidence>
<dbReference type="RefSeq" id="WP_321545021.1">
    <property type="nucleotide sequence ID" value="NZ_JAXIVS010000002.1"/>
</dbReference>
<accession>A0ABU5GZ15</accession>
<comment type="caution">
    <text evidence="2">The sequence shown here is derived from an EMBL/GenBank/DDBJ whole genome shotgun (WGS) entry which is preliminary data.</text>
</comment>
<keyword evidence="1" id="KW-0732">Signal</keyword>
<evidence type="ECO:0000313" key="3">
    <source>
        <dbReference type="Proteomes" id="UP001291309"/>
    </source>
</evidence>
<proteinExistence type="predicted"/>
<protein>
    <recommendedName>
        <fullName evidence="4">Secreted protein</fullName>
    </recommendedName>
</protein>
<evidence type="ECO:0000256" key="1">
    <source>
        <dbReference type="SAM" id="SignalP"/>
    </source>
</evidence>
<organism evidence="2 3">
    <name type="scientific">Hyalangium rubrum</name>
    <dbReference type="NCBI Taxonomy" id="3103134"/>
    <lineage>
        <taxon>Bacteria</taxon>
        <taxon>Pseudomonadati</taxon>
        <taxon>Myxococcota</taxon>
        <taxon>Myxococcia</taxon>
        <taxon>Myxococcales</taxon>
        <taxon>Cystobacterineae</taxon>
        <taxon>Archangiaceae</taxon>
        <taxon>Hyalangium</taxon>
    </lineage>
</organism>